<feature type="compositionally biased region" description="Acidic residues" evidence="4">
    <location>
        <begin position="795"/>
        <end position="804"/>
    </location>
</feature>
<feature type="domain" description="TFIIS N-terminal" evidence="5">
    <location>
        <begin position="1243"/>
        <end position="1316"/>
    </location>
</feature>
<dbReference type="Pfam" id="PF08711">
    <property type="entry name" value="Med26"/>
    <property type="match status" value="1"/>
</dbReference>
<dbReference type="InterPro" id="IPR047187">
    <property type="entry name" value="SF1_C_Upf1"/>
</dbReference>
<comment type="caution">
    <text evidence="6">The sequence shown here is derived from an EMBL/GenBank/DDBJ whole genome shotgun (WGS) entry which is preliminary data.</text>
</comment>
<feature type="compositionally biased region" description="Low complexity" evidence="4">
    <location>
        <begin position="967"/>
        <end position="977"/>
    </location>
</feature>
<feature type="region of interest" description="Disordered" evidence="4">
    <location>
        <begin position="785"/>
        <end position="900"/>
    </location>
</feature>
<name>A0A397DVZ4_APHAT</name>
<dbReference type="Gene3D" id="1.20.930.10">
    <property type="entry name" value="Conserved domain common to transcription factors TFIIS, elongin A, CRSP70"/>
    <property type="match status" value="1"/>
</dbReference>
<dbReference type="EMBL" id="QUTD01003708">
    <property type="protein sequence ID" value="RHY71648.1"/>
    <property type="molecule type" value="Genomic_DNA"/>
</dbReference>
<feature type="compositionally biased region" description="Polar residues" evidence="4">
    <location>
        <begin position="850"/>
        <end position="866"/>
    </location>
</feature>
<evidence type="ECO:0000256" key="4">
    <source>
        <dbReference type="SAM" id="MobiDB-lite"/>
    </source>
</evidence>
<dbReference type="Proteomes" id="UP000266643">
    <property type="component" value="Unassembled WGS sequence"/>
</dbReference>
<dbReference type="SMART" id="SM00509">
    <property type="entry name" value="TFS2N"/>
    <property type="match status" value="1"/>
</dbReference>
<dbReference type="Gene3D" id="3.40.50.300">
    <property type="entry name" value="P-loop containing nucleotide triphosphate hydrolases"/>
    <property type="match status" value="2"/>
</dbReference>
<dbReference type="SUPFAM" id="SSF52540">
    <property type="entry name" value="P-loop containing nucleoside triphosphate hydrolases"/>
    <property type="match status" value="1"/>
</dbReference>
<dbReference type="CDD" id="cd18808">
    <property type="entry name" value="SF1_C_Upf1"/>
    <property type="match status" value="1"/>
</dbReference>
<dbReference type="PROSITE" id="PS51319">
    <property type="entry name" value="TFIIS_N"/>
    <property type="match status" value="1"/>
</dbReference>
<dbReference type="PANTHER" id="PTHR10887:SF495">
    <property type="entry name" value="HELICASE SENATAXIN ISOFORM X1-RELATED"/>
    <property type="match status" value="1"/>
</dbReference>
<feature type="region of interest" description="Disordered" evidence="4">
    <location>
        <begin position="962"/>
        <end position="986"/>
    </location>
</feature>
<proteinExistence type="predicted"/>
<organism evidence="6 7">
    <name type="scientific">Aphanomyces astaci</name>
    <name type="common">Crayfish plague agent</name>
    <dbReference type="NCBI Taxonomy" id="112090"/>
    <lineage>
        <taxon>Eukaryota</taxon>
        <taxon>Sar</taxon>
        <taxon>Stramenopiles</taxon>
        <taxon>Oomycota</taxon>
        <taxon>Saprolegniomycetes</taxon>
        <taxon>Saprolegniales</taxon>
        <taxon>Verrucalvaceae</taxon>
        <taxon>Aphanomyces</taxon>
    </lineage>
</organism>
<evidence type="ECO:0000256" key="2">
    <source>
        <dbReference type="ARBA" id="ARBA00023242"/>
    </source>
</evidence>
<reference evidence="6 7" key="1">
    <citation type="submission" date="2018-08" db="EMBL/GenBank/DDBJ databases">
        <title>Aphanomyces genome sequencing and annotation.</title>
        <authorList>
            <person name="Minardi D."/>
            <person name="Oidtmann B."/>
            <person name="Van Der Giezen M."/>
            <person name="Studholme D.J."/>
        </authorList>
    </citation>
    <scope>NUCLEOTIDE SEQUENCE [LARGE SCALE GENOMIC DNA]</scope>
    <source>
        <strain evidence="6 7">D2</strain>
    </source>
</reference>
<evidence type="ECO:0000313" key="6">
    <source>
        <dbReference type="EMBL" id="RHY71648.1"/>
    </source>
</evidence>
<dbReference type="VEuPathDB" id="FungiDB:H257_09699"/>
<dbReference type="InterPro" id="IPR045055">
    <property type="entry name" value="DNA2/NAM7-like"/>
</dbReference>
<dbReference type="Pfam" id="PF13086">
    <property type="entry name" value="AAA_11"/>
    <property type="match status" value="1"/>
</dbReference>
<dbReference type="InterPro" id="IPR041677">
    <property type="entry name" value="DNA2/NAM7_AAA_11"/>
</dbReference>
<accession>A0A397DVZ4</accession>
<dbReference type="InterPro" id="IPR035441">
    <property type="entry name" value="TFIIS/LEDGF_dom_sf"/>
</dbReference>
<evidence type="ECO:0000313" key="7">
    <source>
        <dbReference type="Proteomes" id="UP000266643"/>
    </source>
</evidence>
<feature type="compositionally biased region" description="Basic and acidic residues" evidence="4">
    <location>
        <begin position="867"/>
        <end position="888"/>
    </location>
</feature>
<dbReference type="InterPro" id="IPR003617">
    <property type="entry name" value="TFIIS/CRSP70_N_sub"/>
</dbReference>
<dbReference type="SUPFAM" id="SSF47676">
    <property type="entry name" value="Conserved domain common to transcription factors TFIIS, elongin A, CRSP70"/>
    <property type="match status" value="1"/>
</dbReference>
<evidence type="ECO:0000256" key="3">
    <source>
        <dbReference type="PROSITE-ProRule" id="PRU00649"/>
    </source>
</evidence>
<dbReference type="InterPro" id="IPR041679">
    <property type="entry name" value="DNA2/NAM7-like_C"/>
</dbReference>
<protein>
    <recommendedName>
        <fullName evidence="5">TFIIS N-terminal domain-containing protein</fullName>
    </recommendedName>
</protein>
<evidence type="ECO:0000256" key="1">
    <source>
        <dbReference type="ARBA" id="ARBA00004123"/>
    </source>
</evidence>
<dbReference type="GO" id="GO:0005634">
    <property type="term" value="C:nucleus"/>
    <property type="evidence" value="ECO:0007669"/>
    <property type="project" value="UniProtKB-SubCell"/>
</dbReference>
<dbReference type="CDD" id="cd18042">
    <property type="entry name" value="DEXXQc_SETX"/>
    <property type="match status" value="1"/>
</dbReference>
<evidence type="ECO:0000259" key="5">
    <source>
        <dbReference type="PROSITE" id="PS51319"/>
    </source>
</evidence>
<sequence>MEDCEDDIYIVDDVEYANEVAAAELADELLVLDKKQNLIDHWNRVGSFLTKIKDESKARTTHWWCRHRYAELSRFMLRLVYSRKDNSATLQWIKESHRQLGLCTDCMQGYQDALTLLAEELKEELGVDGTKKAFQILVDFDMMRFKKIWSRGAVEKSMNARESKDQVTMALSWSAQKAPKQTAKLNSSLITFMDELMYVLENDAFDKPWTEMDVPSTAHFDLVSRCYRMLLTTLKYRFWEHTSYEPTAVLDVILRQCQDKAWKEFIVIGFLELLPSFLRSLRPEYDGDIMACVDDDKTLTYFSTRKSIYTFLLASQRVYASHAVLHPTAVKVLYTIVREAYGVPQASTTTAKDGDLPGDHTVEIIASKHTYWWPYPTPEKLDDDARNSSCFASEWMEHLFNTLKTSPLLQLVDAASATITLVLQKHLYLIRDALIGGFDVPGLLRSTWLLDNLCSWKDVEKIPLTVHAALFECIGVTAHLCHVVPDSAHLRAFQDRLVPYLTVMTHEIADKGLFNVLKTPVVAQHMTMCLISTHPTIRANIKTLVMHGGSPASTFVNKISTEPINVSYKRLVEMNMVPFCRGMMSTLMYMRSQGHHVGVLKEALQYWTYVLEGLPDGLFAAIVAASESKSKSGASLVRFPRLVHDFFCHALQTSDKADESYGVRVLRFLKVLWRFWWVFRSRQHKCTEYAGNRVLLLLLKHTLLHPSITIQRRVVELTTYIIGELGHAKDYDSFRLDSHVQAEVLSLSKTWQTTAEPNVVMIDVWNAPTELAKLRMAIETLSSEMQQRKAKEMQVDEDDDDVDEWNSRPSASYSPWCAKQRRRNARQGDNAVEVWHPASSDPWHPKPKRNNVSQYDTSKFFGNSAKTKQDRRQERWDEAESELAKVGKDQPPWMKRTSSKGMTTKMTADTVKNAPSQQNSFFDEPDYKKLAQDLAASKVRQAVQARAIREAEMKEIMSHDVAPTKVRPSASSSSARPNHPAPVTTEPAIPVENYKLLSVVRQIRTMRTPIAPASLYPFFRQVLLLVSSMAERSDEHAELFKPGVNFKSAGAYHAVFAPLMLEECKSDMSEAYVDIDTVGRLAVSQVCGRWNKIGALQPTKLRLQSEQSRDSMRLIVVSCSIKQARNFRNHDVLHLRGLNNADAFVGIFLKPERKDRQKLNQKPDSNGGTDVQMLILSSDDMTQDVMLNSMDEFDGKVLGNLTTAAREYVAMMALDLLPMHLRKVVLSPESCQSTHTVLISMVSDFDKWKESPGETSTDLLKRGLKRLNKMSIQLEDLRATNIGVAVRKLKKYKADDTIKAMAHELMGRWQKLLSSTTDALHSAPVFVPQSLWDVLRPMYNSSQLQSIHSVLSNYESGVSLLQGPPGTGKTKTILGAHVIHTILVKQKLTFVWVHPLSGLVSGLLAIQLPAAAKAQMPKPAMRFNVQSDAVSRTSIQQIKNQSLGRQRLSSVMAGTSSRMGVLQRVPLSSSKLLSEKKVQSNHILICAPSNGAVDELIARLVADGLVGPDGTQVQVVPPTLHRASTLPVECNTTEMTIVRLGATADTSSDAIKRVCLKCNFAMVAFPTSLLLISSRFVVAVLRRNMEVHPKFQAWNGFVKRETQLRESIRGFHAQKDPDLKKDKRQMTAWHRELTEVLGKKRRLEDEVQSLEHQITTSLLMQANIIVCTLSKCGSGDLDALTRGYGRSIDGSFCGKLIIALVLYRFDAVIIDEAAQAVELSTLIPLRERVARVIFVGDPKQLPATVKSMRAQEYQYNRSLFERLAEGGMPRAILRPFLLFDIEGRETNGSGGSKCNMDEANFGMAIVRFVKLLSQKVSLVKSKRWSIGFITPYKEQVSTVQLLMKKQGFHDVEVNTVDGFQGREKDVIIFSCVRTQSIGFLRDIRRLNVAMTRAREWMMAMIRPEKQAPPPVNADKANDTTCDEPVWNTLARGRTNSVTTVGED</sequence>
<keyword evidence="2 3" id="KW-0539">Nucleus</keyword>
<dbReference type="PANTHER" id="PTHR10887">
    <property type="entry name" value="DNA2/NAM7 HELICASE FAMILY"/>
    <property type="match status" value="1"/>
</dbReference>
<comment type="subcellular location">
    <subcellularLocation>
        <location evidence="1 3">Nucleus</location>
    </subcellularLocation>
</comment>
<dbReference type="Pfam" id="PF13087">
    <property type="entry name" value="AAA_12"/>
    <property type="match status" value="1"/>
</dbReference>
<gene>
    <name evidence="6" type="ORF">DYB30_000149</name>
</gene>
<dbReference type="InterPro" id="IPR027417">
    <property type="entry name" value="P-loop_NTPase"/>
</dbReference>
<dbReference type="InterPro" id="IPR017923">
    <property type="entry name" value="TFIIS_N"/>
</dbReference>
<dbReference type="GO" id="GO:0004386">
    <property type="term" value="F:helicase activity"/>
    <property type="evidence" value="ECO:0007669"/>
    <property type="project" value="InterPro"/>
</dbReference>